<proteinExistence type="predicted"/>
<organism evidence="4 5">
    <name type="scientific">Rhodocyclus tenuis</name>
    <name type="common">Rhodospirillum tenue</name>
    <dbReference type="NCBI Taxonomy" id="1066"/>
    <lineage>
        <taxon>Bacteria</taxon>
        <taxon>Pseudomonadati</taxon>
        <taxon>Pseudomonadota</taxon>
        <taxon>Betaproteobacteria</taxon>
        <taxon>Rhodocyclales</taxon>
        <taxon>Rhodocyclaceae</taxon>
        <taxon>Rhodocyclus</taxon>
    </lineage>
</organism>
<gene>
    <name evidence="4" type="primary">rfaQ</name>
    <name evidence="4" type="ORF">GHK24_12310</name>
</gene>
<keyword evidence="2" id="KW-0808">Transferase</keyword>
<name>A0A6L5JZM4_RHOTE</name>
<dbReference type="OrthoDB" id="9781892at2"/>
<protein>
    <submittedName>
        <fullName evidence="4">Lipopolysaccharide heptosyltransferase III</fullName>
    </submittedName>
</protein>
<dbReference type="CDD" id="cd03789">
    <property type="entry name" value="GT9_LPS_heptosyltransferase"/>
    <property type="match status" value="1"/>
</dbReference>
<dbReference type="NCBIfam" id="TIGR02201">
    <property type="entry name" value="heptsyl_trn_III"/>
    <property type="match status" value="1"/>
</dbReference>
<dbReference type="InterPro" id="IPR011916">
    <property type="entry name" value="LipoPS_heptosylTferase-III"/>
</dbReference>
<evidence type="ECO:0000256" key="2">
    <source>
        <dbReference type="ARBA" id="ARBA00022679"/>
    </source>
</evidence>
<reference evidence="4 5" key="1">
    <citation type="submission" date="2019-10" db="EMBL/GenBank/DDBJ databases">
        <title>Whole-genome sequence of the purple nonsulfur photosynthetic bacterium Rhodocyclus tenuis.</title>
        <authorList>
            <person name="Kyndt J.A."/>
            <person name="Meyer T.E."/>
        </authorList>
    </citation>
    <scope>NUCLEOTIDE SEQUENCE [LARGE SCALE GENOMIC DNA]</scope>
    <source>
        <strain evidence="4 5">DSM 110</strain>
    </source>
</reference>
<accession>A0A6L5JZM4</accession>
<evidence type="ECO:0000313" key="4">
    <source>
        <dbReference type="EMBL" id="MQY52556.1"/>
    </source>
</evidence>
<dbReference type="AlphaFoldDB" id="A0A6L5JZM4"/>
<dbReference type="GO" id="GO:0008713">
    <property type="term" value="F:ADP-heptose-lipopolysaccharide heptosyltransferase activity"/>
    <property type="evidence" value="ECO:0007669"/>
    <property type="project" value="TreeGrafter"/>
</dbReference>
<dbReference type="Pfam" id="PF01075">
    <property type="entry name" value="Glyco_transf_9"/>
    <property type="match status" value="1"/>
</dbReference>
<dbReference type="InterPro" id="IPR051199">
    <property type="entry name" value="LPS_LOS_Heptosyltrfase"/>
</dbReference>
<feature type="region of interest" description="Disordered" evidence="3">
    <location>
        <begin position="315"/>
        <end position="342"/>
    </location>
</feature>
<comment type="caution">
    <text evidence="4">The sequence shown here is derived from an EMBL/GenBank/DDBJ whole genome shotgun (WGS) entry which is preliminary data.</text>
</comment>
<dbReference type="SUPFAM" id="SSF53756">
    <property type="entry name" value="UDP-Glycosyltransferase/glycogen phosphorylase"/>
    <property type="match status" value="1"/>
</dbReference>
<dbReference type="Gene3D" id="3.40.50.2000">
    <property type="entry name" value="Glycogen Phosphorylase B"/>
    <property type="match status" value="2"/>
</dbReference>
<keyword evidence="1" id="KW-0328">Glycosyltransferase</keyword>
<dbReference type="GO" id="GO:0009244">
    <property type="term" value="P:lipopolysaccharide core region biosynthetic process"/>
    <property type="evidence" value="ECO:0007669"/>
    <property type="project" value="TreeGrafter"/>
</dbReference>
<dbReference type="Proteomes" id="UP000480275">
    <property type="component" value="Unassembled WGS sequence"/>
</dbReference>
<feature type="compositionally biased region" description="Low complexity" evidence="3">
    <location>
        <begin position="320"/>
        <end position="330"/>
    </location>
</feature>
<dbReference type="InterPro" id="IPR002201">
    <property type="entry name" value="Glyco_trans_9"/>
</dbReference>
<evidence type="ECO:0000256" key="3">
    <source>
        <dbReference type="SAM" id="MobiDB-lite"/>
    </source>
</evidence>
<sequence length="380" mass="40732">MVKDPVPLGDVRRALIIKLRHHGDVLLAAPVFSVLKAHAPHIAIDALVYADTAAMLTLHPAIDRVHTIDRQWKKLGPLAQAQAEWQLLQTLRGQHYDLVIHLTEHPRGAWLARLTGARWAVAPEVRGRGRFWRSAFTHFVGAPRNALRHTVERNLDALRRIGVYPSPAERRVSLVPGVDAEARVAALLAAHGIAATTATDSDHGFVLVHPASRWHFKCWPAAKMAALINALHAAGQRVVLSAAPDAAERAMIEAIQAQLPSPAISLAGQLSLKELAALAARAKLFIGVDSAPMHIAAAMGTPCVALFGPSGDREWGPWQAPADDAPDSSATPRRHRIVSSDTHPCRPCGIDGCGGSKESDCLAALPVARVRAAVTELLGV</sequence>
<dbReference type="PANTHER" id="PTHR30160">
    <property type="entry name" value="TETRAACYLDISACCHARIDE 4'-KINASE-RELATED"/>
    <property type="match status" value="1"/>
</dbReference>
<dbReference type="PANTHER" id="PTHR30160:SF1">
    <property type="entry name" value="LIPOPOLYSACCHARIDE 1,2-N-ACETYLGLUCOSAMINETRANSFERASE-RELATED"/>
    <property type="match status" value="1"/>
</dbReference>
<evidence type="ECO:0000313" key="5">
    <source>
        <dbReference type="Proteomes" id="UP000480275"/>
    </source>
</evidence>
<dbReference type="GO" id="GO:0005829">
    <property type="term" value="C:cytosol"/>
    <property type="evidence" value="ECO:0007669"/>
    <property type="project" value="TreeGrafter"/>
</dbReference>
<evidence type="ECO:0000256" key="1">
    <source>
        <dbReference type="ARBA" id="ARBA00022676"/>
    </source>
</evidence>
<dbReference type="EMBL" id="WIXJ01000012">
    <property type="protein sequence ID" value="MQY52556.1"/>
    <property type="molecule type" value="Genomic_DNA"/>
</dbReference>